<accession>W9R263</accession>
<dbReference type="Proteomes" id="UP000030645">
    <property type="component" value="Unassembled WGS sequence"/>
</dbReference>
<reference evidence="2" key="1">
    <citation type="submission" date="2013-01" db="EMBL/GenBank/DDBJ databases">
        <title>Draft Genome Sequence of a Mulberry Tree, Morus notabilis C.K. Schneid.</title>
        <authorList>
            <person name="He N."/>
            <person name="Zhao S."/>
        </authorList>
    </citation>
    <scope>NUCLEOTIDE SEQUENCE</scope>
</reference>
<dbReference type="EMBL" id="KE344510">
    <property type="protein sequence ID" value="EXB65286.1"/>
    <property type="molecule type" value="Genomic_DNA"/>
</dbReference>
<name>W9R263_9ROSA</name>
<protein>
    <submittedName>
        <fullName evidence="1">Uncharacterized protein</fullName>
    </submittedName>
</protein>
<gene>
    <name evidence="1" type="ORF">L484_025365</name>
</gene>
<organism evidence="1 2">
    <name type="scientific">Morus notabilis</name>
    <dbReference type="NCBI Taxonomy" id="981085"/>
    <lineage>
        <taxon>Eukaryota</taxon>
        <taxon>Viridiplantae</taxon>
        <taxon>Streptophyta</taxon>
        <taxon>Embryophyta</taxon>
        <taxon>Tracheophyta</taxon>
        <taxon>Spermatophyta</taxon>
        <taxon>Magnoliopsida</taxon>
        <taxon>eudicotyledons</taxon>
        <taxon>Gunneridae</taxon>
        <taxon>Pentapetalae</taxon>
        <taxon>rosids</taxon>
        <taxon>fabids</taxon>
        <taxon>Rosales</taxon>
        <taxon>Moraceae</taxon>
        <taxon>Moreae</taxon>
        <taxon>Morus</taxon>
    </lineage>
</organism>
<evidence type="ECO:0000313" key="2">
    <source>
        <dbReference type="Proteomes" id="UP000030645"/>
    </source>
</evidence>
<evidence type="ECO:0000313" key="1">
    <source>
        <dbReference type="EMBL" id="EXB65286.1"/>
    </source>
</evidence>
<dbReference type="AlphaFoldDB" id="W9R263"/>
<proteinExistence type="predicted"/>
<sequence>MFCFEHIRAFREDKCPRRRRYSSETISFHYCKLKIRRDKGLAFFHGIRRGRLSSLNNGRTLPGVTLTD</sequence>
<keyword evidence="2" id="KW-1185">Reference proteome</keyword>